<reference evidence="3" key="1">
    <citation type="submission" date="2017-01" db="EMBL/GenBank/DDBJ databases">
        <title>Comparative genomics of anhydrobiosis in the tardigrade Hypsibius dujardini.</title>
        <authorList>
            <person name="Yoshida Y."/>
            <person name="Koutsovoulos G."/>
            <person name="Laetsch D."/>
            <person name="Stevens L."/>
            <person name="Kumar S."/>
            <person name="Horikawa D."/>
            <person name="Ishino K."/>
            <person name="Komine S."/>
            <person name="Tomita M."/>
            <person name="Blaxter M."/>
            <person name="Arakawa K."/>
        </authorList>
    </citation>
    <scope>NUCLEOTIDE SEQUENCE [LARGE SCALE GENOMIC DNA]</scope>
    <source>
        <strain evidence="3">Z151</strain>
    </source>
</reference>
<gene>
    <name evidence="2" type="ORF">BV898_08614</name>
</gene>
<proteinExistence type="predicted"/>
<name>A0A1W0WPS6_HYPEX</name>
<feature type="domain" description="Apple" evidence="1">
    <location>
        <begin position="114"/>
        <end position="159"/>
    </location>
</feature>
<comment type="caution">
    <text evidence="2">The sequence shown here is derived from an EMBL/GenBank/DDBJ whole genome shotgun (WGS) entry which is preliminary data.</text>
</comment>
<dbReference type="InterPro" id="IPR003609">
    <property type="entry name" value="Pan_app"/>
</dbReference>
<evidence type="ECO:0000313" key="3">
    <source>
        <dbReference type="Proteomes" id="UP000192578"/>
    </source>
</evidence>
<evidence type="ECO:0000313" key="2">
    <source>
        <dbReference type="EMBL" id="OQV17216.1"/>
    </source>
</evidence>
<accession>A0A1W0WPS6</accession>
<evidence type="ECO:0000259" key="1">
    <source>
        <dbReference type="Pfam" id="PF14295"/>
    </source>
</evidence>
<sequence length="242" mass="25925">MLVKSNGDCRSSVIPLGSGFVNGLLLVSGPVAQRTSSMAEIVTIMATLTRLSPSPLPEMTSINIDQVSTNNGQVVEINFNTGGKVKVIPTKEEAEGDSRVNGIDWMGNWAFSCDFINNDLSRARVVRGEECAALCSNTKGCSHFTWNPAIYGGSYCFMKSGPVSKANAIKLTGHPNVRCGLAECCPRSFNYCGYNLRSVSGGACKNLWTDGLYECVAGQAPRFLYSCDRVCIDGGSGHNDHC</sequence>
<dbReference type="Pfam" id="PF14295">
    <property type="entry name" value="PAN_4"/>
    <property type="match status" value="1"/>
</dbReference>
<dbReference type="Gene3D" id="3.50.4.10">
    <property type="entry name" value="Hepatocyte Growth Factor"/>
    <property type="match status" value="1"/>
</dbReference>
<dbReference type="Proteomes" id="UP000192578">
    <property type="component" value="Unassembled WGS sequence"/>
</dbReference>
<organism evidence="2 3">
    <name type="scientific">Hypsibius exemplaris</name>
    <name type="common">Freshwater tardigrade</name>
    <dbReference type="NCBI Taxonomy" id="2072580"/>
    <lineage>
        <taxon>Eukaryota</taxon>
        <taxon>Metazoa</taxon>
        <taxon>Ecdysozoa</taxon>
        <taxon>Tardigrada</taxon>
        <taxon>Eutardigrada</taxon>
        <taxon>Parachela</taxon>
        <taxon>Hypsibioidea</taxon>
        <taxon>Hypsibiidae</taxon>
        <taxon>Hypsibius</taxon>
    </lineage>
</organism>
<dbReference type="AlphaFoldDB" id="A0A1W0WPS6"/>
<protein>
    <recommendedName>
        <fullName evidence="1">Apple domain-containing protein</fullName>
    </recommendedName>
</protein>
<dbReference type="EMBL" id="MTYJ01000063">
    <property type="protein sequence ID" value="OQV17216.1"/>
    <property type="molecule type" value="Genomic_DNA"/>
</dbReference>
<keyword evidence="3" id="KW-1185">Reference proteome</keyword>